<proteinExistence type="predicted"/>
<dbReference type="EMBL" id="JAEPRQ010000012">
    <property type="protein sequence ID" value="MBK4218061.1"/>
    <property type="molecule type" value="Genomic_DNA"/>
</dbReference>
<evidence type="ECO:0000313" key="2">
    <source>
        <dbReference type="Proteomes" id="UP000640485"/>
    </source>
</evidence>
<reference evidence="1" key="1">
    <citation type="submission" date="2021-01" db="EMBL/GenBank/DDBJ databases">
        <title>Paracoccus amoyensis sp. nov., isolated from the surface seawater along the coast of Xiamen Island, China.</title>
        <authorList>
            <person name="Lyu L."/>
        </authorList>
    </citation>
    <scope>NUCLEOTIDE SEQUENCE</scope>
    <source>
        <strain evidence="1">MJ17</strain>
    </source>
</reference>
<organism evidence="1 2">
    <name type="scientific">Paracoccus caeni</name>
    <dbReference type="NCBI Taxonomy" id="657651"/>
    <lineage>
        <taxon>Bacteria</taxon>
        <taxon>Pseudomonadati</taxon>
        <taxon>Pseudomonadota</taxon>
        <taxon>Alphaproteobacteria</taxon>
        <taxon>Rhodobacterales</taxon>
        <taxon>Paracoccaceae</taxon>
        <taxon>Paracoccus</taxon>
    </lineage>
</organism>
<dbReference type="Proteomes" id="UP000640485">
    <property type="component" value="Unassembled WGS sequence"/>
</dbReference>
<evidence type="ECO:0000313" key="1">
    <source>
        <dbReference type="EMBL" id="MBK4218061.1"/>
    </source>
</evidence>
<gene>
    <name evidence="1" type="ORF">JJJ17_19200</name>
</gene>
<dbReference type="AlphaFoldDB" id="A0A934SFP4"/>
<name>A0A934SFP4_9RHOB</name>
<keyword evidence="2" id="KW-1185">Reference proteome</keyword>
<accession>A0A934SFP4</accession>
<comment type="caution">
    <text evidence="1">The sequence shown here is derived from an EMBL/GenBank/DDBJ whole genome shotgun (WGS) entry which is preliminary data.</text>
</comment>
<protein>
    <submittedName>
        <fullName evidence="1">Uncharacterized protein</fullName>
    </submittedName>
</protein>
<sequence length="93" mass="10248">MGIIWADPYGFSIMWFRKGGEAIRDQREMVSVGDASRLDEFIDHPVEDAVCVGSCVSGEIAARVLEDFARNPTVLSGAVQWRPSSTLNYPLEG</sequence>